<evidence type="ECO:0000313" key="7">
    <source>
        <dbReference type="EMBL" id="OGF20498.1"/>
    </source>
</evidence>
<dbReference type="AlphaFoldDB" id="A0A1F5S1D5"/>
<dbReference type="EMBL" id="MFGA01000023">
    <property type="protein sequence ID" value="OGF20498.1"/>
    <property type="molecule type" value="Genomic_DNA"/>
</dbReference>
<gene>
    <name evidence="3" type="primary">grpE</name>
    <name evidence="7" type="ORF">A2257_04005</name>
</gene>
<keyword evidence="6" id="KW-0175">Coiled coil</keyword>
<comment type="subunit">
    <text evidence="3">Homodimer.</text>
</comment>
<proteinExistence type="inferred from homology"/>
<dbReference type="HAMAP" id="MF_01151">
    <property type="entry name" value="GrpE"/>
    <property type="match status" value="1"/>
</dbReference>
<name>A0A1F5S1D5_9BACT</name>
<dbReference type="GO" id="GO:0051087">
    <property type="term" value="F:protein-folding chaperone binding"/>
    <property type="evidence" value="ECO:0007669"/>
    <property type="project" value="InterPro"/>
</dbReference>
<dbReference type="Proteomes" id="UP000177407">
    <property type="component" value="Unassembled WGS sequence"/>
</dbReference>
<protein>
    <recommendedName>
        <fullName evidence="3 4">Protein GrpE</fullName>
    </recommendedName>
    <alternativeName>
        <fullName evidence="3">HSP-70 cofactor</fullName>
    </alternativeName>
</protein>
<dbReference type="PANTHER" id="PTHR21237">
    <property type="entry name" value="GRPE PROTEIN"/>
    <property type="match status" value="1"/>
</dbReference>
<keyword evidence="2 3" id="KW-0143">Chaperone</keyword>
<dbReference type="InterPro" id="IPR009012">
    <property type="entry name" value="GrpE_head"/>
</dbReference>
<dbReference type="PANTHER" id="PTHR21237:SF23">
    <property type="entry name" value="GRPE PROTEIN HOMOLOG, MITOCHONDRIAL"/>
    <property type="match status" value="1"/>
</dbReference>
<dbReference type="Gene3D" id="2.30.22.10">
    <property type="entry name" value="Head domain of nucleotide exchange factor GrpE"/>
    <property type="match status" value="1"/>
</dbReference>
<evidence type="ECO:0000256" key="5">
    <source>
        <dbReference type="RuleBase" id="RU004478"/>
    </source>
</evidence>
<dbReference type="GO" id="GO:0006457">
    <property type="term" value="P:protein folding"/>
    <property type="evidence" value="ECO:0007669"/>
    <property type="project" value="InterPro"/>
</dbReference>
<dbReference type="InterPro" id="IPR013805">
    <property type="entry name" value="GrpE_CC"/>
</dbReference>
<comment type="subcellular location">
    <subcellularLocation>
        <location evidence="3">Cytoplasm</location>
    </subcellularLocation>
</comment>
<dbReference type="GO" id="GO:0042803">
    <property type="term" value="F:protein homodimerization activity"/>
    <property type="evidence" value="ECO:0007669"/>
    <property type="project" value="InterPro"/>
</dbReference>
<dbReference type="PROSITE" id="PS01071">
    <property type="entry name" value="GRPE"/>
    <property type="match status" value="1"/>
</dbReference>
<evidence type="ECO:0000256" key="4">
    <source>
        <dbReference type="RuleBase" id="RU000639"/>
    </source>
</evidence>
<dbReference type="SUPFAM" id="SSF58014">
    <property type="entry name" value="Coiled-coil domain of nucleotide exchange factor GrpE"/>
    <property type="match status" value="1"/>
</dbReference>
<dbReference type="GO" id="GO:0051082">
    <property type="term" value="F:unfolded protein binding"/>
    <property type="evidence" value="ECO:0007669"/>
    <property type="project" value="TreeGrafter"/>
</dbReference>
<dbReference type="InterPro" id="IPR000740">
    <property type="entry name" value="GrpE"/>
</dbReference>
<dbReference type="GO" id="GO:0000774">
    <property type="term" value="F:adenyl-nucleotide exchange factor activity"/>
    <property type="evidence" value="ECO:0007669"/>
    <property type="project" value="InterPro"/>
</dbReference>
<accession>A0A1F5S1D5</accession>
<reference evidence="7 8" key="1">
    <citation type="journal article" date="2016" name="Nat. Commun.">
        <title>Thousands of microbial genomes shed light on interconnected biogeochemical processes in an aquifer system.</title>
        <authorList>
            <person name="Anantharaman K."/>
            <person name="Brown C.T."/>
            <person name="Hug L.A."/>
            <person name="Sharon I."/>
            <person name="Castelle C.J."/>
            <person name="Probst A.J."/>
            <person name="Thomas B.C."/>
            <person name="Singh A."/>
            <person name="Wilkins M.J."/>
            <person name="Karaoz U."/>
            <person name="Brodie E.L."/>
            <person name="Williams K.H."/>
            <person name="Hubbard S.S."/>
            <person name="Banfield J.F."/>
        </authorList>
    </citation>
    <scope>NUCLEOTIDE SEQUENCE [LARGE SCALE GENOMIC DNA]</scope>
</reference>
<dbReference type="Gene3D" id="3.90.20.20">
    <property type="match status" value="1"/>
</dbReference>
<evidence type="ECO:0000256" key="6">
    <source>
        <dbReference type="SAM" id="Coils"/>
    </source>
</evidence>
<keyword evidence="3 4" id="KW-0346">Stress response</keyword>
<sequence length="175" mass="19589">MAEEKITTDDKQQEADELENLKLEMEKCKKEAEEYLNGWKRAKADYLNLKNQSGEAQKDLVRFANLGIILKFLPIYDGLKRACKEAPSVGSGNNDKSEGWSEGIVNIKKQFEGFLKNLDIEEIKTVGEEFNPELHEAVAKEKREEVGSDIVLEEVGGGYKLAGRVVIAAKVIVSE</sequence>
<evidence type="ECO:0000313" key="8">
    <source>
        <dbReference type="Proteomes" id="UP000177407"/>
    </source>
</evidence>
<dbReference type="Pfam" id="PF01025">
    <property type="entry name" value="GrpE"/>
    <property type="match status" value="1"/>
</dbReference>
<keyword evidence="3" id="KW-0963">Cytoplasm</keyword>
<evidence type="ECO:0000256" key="2">
    <source>
        <dbReference type="ARBA" id="ARBA00023186"/>
    </source>
</evidence>
<dbReference type="SUPFAM" id="SSF51064">
    <property type="entry name" value="Head domain of nucleotide exchange factor GrpE"/>
    <property type="match status" value="1"/>
</dbReference>
<organism evidence="7 8">
    <name type="scientific">Candidatus Falkowbacteria bacterium RIFOXYA2_FULL_38_12</name>
    <dbReference type="NCBI Taxonomy" id="1797993"/>
    <lineage>
        <taxon>Bacteria</taxon>
        <taxon>Candidatus Falkowiibacteriota</taxon>
    </lineage>
</organism>
<feature type="coiled-coil region" evidence="6">
    <location>
        <begin position="1"/>
        <end position="38"/>
    </location>
</feature>
<comment type="function">
    <text evidence="3 4">Participates actively in the response to hyperosmotic and heat shock by preventing the aggregation of stress-denatured proteins, in association with DnaK and GrpE. It is the nucleotide exchange factor for DnaK and may function as a thermosensor. Unfolded proteins bind initially to DnaJ; upon interaction with the DnaJ-bound protein, DnaK hydrolyzes its bound ATP, resulting in the formation of a stable complex. GrpE releases ADP from DnaK; ATP binding to DnaK triggers the release of the substrate protein, thus completing the reaction cycle. Several rounds of ATP-dependent interactions between DnaJ, DnaK and GrpE are required for fully efficient folding.</text>
</comment>
<comment type="caution">
    <text evidence="7">The sequence shown here is derived from an EMBL/GenBank/DDBJ whole genome shotgun (WGS) entry which is preliminary data.</text>
</comment>
<dbReference type="GO" id="GO:0005737">
    <property type="term" value="C:cytoplasm"/>
    <property type="evidence" value="ECO:0007669"/>
    <property type="project" value="UniProtKB-SubCell"/>
</dbReference>
<evidence type="ECO:0000256" key="3">
    <source>
        <dbReference type="HAMAP-Rule" id="MF_01151"/>
    </source>
</evidence>
<dbReference type="CDD" id="cd00446">
    <property type="entry name" value="GrpE"/>
    <property type="match status" value="1"/>
</dbReference>
<dbReference type="PRINTS" id="PR00773">
    <property type="entry name" value="GRPEPROTEIN"/>
</dbReference>
<comment type="similarity">
    <text evidence="1 3 5">Belongs to the GrpE family.</text>
</comment>
<evidence type="ECO:0000256" key="1">
    <source>
        <dbReference type="ARBA" id="ARBA00009054"/>
    </source>
</evidence>